<dbReference type="EMBL" id="FZOS01000002">
    <property type="protein sequence ID" value="SNS20583.1"/>
    <property type="molecule type" value="Genomic_DNA"/>
</dbReference>
<dbReference type="InterPro" id="IPR007048">
    <property type="entry name" value="IraD/Gp25-like"/>
</dbReference>
<proteinExistence type="predicted"/>
<accession>A0A239CML0</accession>
<sequence length="115" mass="12406">MRGMSASSGKPITGEEHLRQSIRDILTTPIGTRLGRRDYGSLLPLMIDQPLNAAGLVRLYAASAIALARWEPRLRVTAFDLTVSADGKASIAVIGQRRDVAQANQLTRLLVPLSA</sequence>
<dbReference type="Pfam" id="PF04965">
    <property type="entry name" value="GPW_gp25"/>
    <property type="match status" value="1"/>
</dbReference>
<name>A0A239CML0_9SPHN</name>
<evidence type="ECO:0000313" key="3">
    <source>
        <dbReference type="Proteomes" id="UP000198281"/>
    </source>
</evidence>
<dbReference type="Gene3D" id="3.10.450.40">
    <property type="match status" value="1"/>
</dbReference>
<dbReference type="Proteomes" id="UP000198281">
    <property type="component" value="Unassembled WGS sequence"/>
</dbReference>
<evidence type="ECO:0000313" key="2">
    <source>
        <dbReference type="EMBL" id="SNS20583.1"/>
    </source>
</evidence>
<dbReference type="OrthoDB" id="9802846at2"/>
<organism evidence="2 3">
    <name type="scientific">Edaphosphingomonas laterariae</name>
    <dbReference type="NCBI Taxonomy" id="861865"/>
    <lineage>
        <taxon>Bacteria</taxon>
        <taxon>Pseudomonadati</taxon>
        <taxon>Pseudomonadota</taxon>
        <taxon>Alphaproteobacteria</taxon>
        <taxon>Sphingomonadales</taxon>
        <taxon>Rhizorhabdaceae</taxon>
        <taxon>Edaphosphingomonas</taxon>
    </lineage>
</organism>
<feature type="domain" description="IraD/Gp25-like" evidence="1">
    <location>
        <begin position="14"/>
        <end position="92"/>
    </location>
</feature>
<protein>
    <recommendedName>
        <fullName evidence="1">IraD/Gp25-like domain-containing protein</fullName>
    </recommendedName>
</protein>
<gene>
    <name evidence="2" type="ORF">SAMN06295912_102260</name>
</gene>
<evidence type="ECO:0000259" key="1">
    <source>
        <dbReference type="Pfam" id="PF04965"/>
    </source>
</evidence>
<keyword evidence="3" id="KW-1185">Reference proteome</keyword>
<dbReference type="AlphaFoldDB" id="A0A239CML0"/>
<reference evidence="3" key="1">
    <citation type="submission" date="2017-06" db="EMBL/GenBank/DDBJ databases">
        <authorList>
            <person name="Varghese N."/>
            <person name="Submissions S."/>
        </authorList>
    </citation>
    <scope>NUCLEOTIDE SEQUENCE [LARGE SCALE GENOMIC DNA]</scope>
    <source>
        <strain evidence="3">LNB2</strain>
    </source>
</reference>
<dbReference type="RefSeq" id="WP_089218250.1">
    <property type="nucleotide sequence ID" value="NZ_FZOS01000002.1"/>
</dbReference>
<dbReference type="SUPFAM" id="SSF160719">
    <property type="entry name" value="gpW/gp25-like"/>
    <property type="match status" value="1"/>
</dbReference>